<reference evidence="1" key="1">
    <citation type="submission" date="2015-04" db="EMBL/GenBank/DDBJ databases">
        <title>The genome sequence of the plant pathogenic Rhizarian Plasmodiophora brassicae reveals insights in its biotrophic life cycle and the origin of chitin synthesis.</title>
        <authorList>
            <person name="Schwelm A."/>
            <person name="Fogelqvist J."/>
            <person name="Knaust A."/>
            <person name="Julke S."/>
            <person name="Lilja T."/>
            <person name="Dhandapani V."/>
            <person name="Bonilla-Rosso G."/>
            <person name="Karlsson M."/>
            <person name="Shevchenko A."/>
            <person name="Choi S.R."/>
            <person name="Kim H.G."/>
            <person name="Park J.Y."/>
            <person name="Lim Y.P."/>
            <person name="Ludwig-Muller J."/>
            <person name="Dixelius C."/>
        </authorList>
    </citation>
    <scope>NUCLEOTIDE SEQUENCE</scope>
    <source>
        <tissue evidence="1">Potato root galls</tissue>
    </source>
</reference>
<evidence type="ECO:0008006" key="2">
    <source>
        <dbReference type="Google" id="ProtNLM"/>
    </source>
</evidence>
<dbReference type="AlphaFoldDB" id="A0A0H5R7T2"/>
<name>A0A0H5R7T2_9EUKA</name>
<protein>
    <recommendedName>
        <fullName evidence="2">Roadblock/LAMTOR2 domain-containing protein</fullName>
    </recommendedName>
</protein>
<accession>A0A0H5R7T2</accession>
<dbReference type="EMBL" id="HACM01009751">
    <property type="protein sequence ID" value="CRZ10193.1"/>
    <property type="molecule type" value="Transcribed_RNA"/>
</dbReference>
<dbReference type="Gene3D" id="3.30.450.30">
    <property type="entry name" value="Dynein light chain 2a, cytoplasmic"/>
    <property type="match status" value="1"/>
</dbReference>
<evidence type="ECO:0000313" key="1">
    <source>
        <dbReference type="EMBL" id="CRZ10193.1"/>
    </source>
</evidence>
<sequence length="163" mass="17865">MGDRNISDKISDLNVHRKGLDDEVHDRYGNDPSGLGPSERYMKWSTVQSILQQSCSHGIQCILMTKSEGSPVVFAGDATLQKCVGGLVAQIWKSYDLDGRDALTSSELKSIEVSFAKGTLTMASIAGFLFAIVADPGTPSALTRERFRIFRDILEKPLQIISE</sequence>
<organism evidence="1">
    <name type="scientific">Spongospora subterranea</name>
    <dbReference type="NCBI Taxonomy" id="70186"/>
    <lineage>
        <taxon>Eukaryota</taxon>
        <taxon>Sar</taxon>
        <taxon>Rhizaria</taxon>
        <taxon>Endomyxa</taxon>
        <taxon>Phytomyxea</taxon>
        <taxon>Plasmodiophorida</taxon>
        <taxon>Plasmodiophoridae</taxon>
        <taxon>Spongospora</taxon>
    </lineage>
</organism>
<dbReference type="SUPFAM" id="SSF103196">
    <property type="entry name" value="Roadblock/LC7 domain"/>
    <property type="match status" value="1"/>
</dbReference>
<proteinExistence type="predicted"/>